<sequence>MGPGKASKSTLLEILTTRLHPLLPPDQLVSDAPPPALTYTASSATQHDVLFPLLIVCKMLHFNSHLCLGTCVSPNGLAQCLCLTLADAATSGDRGRRAHEGGKCKNTATLYCHICTQT</sequence>
<organism evidence="1 2">
    <name type="scientific">Oryza sativa subsp. japonica</name>
    <name type="common">Rice</name>
    <dbReference type="NCBI Taxonomy" id="39947"/>
    <lineage>
        <taxon>Eukaryota</taxon>
        <taxon>Viridiplantae</taxon>
        <taxon>Streptophyta</taxon>
        <taxon>Embryophyta</taxon>
        <taxon>Tracheophyta</taxon>
        <taxon>Spermatophyta</taxon>
        <taxon>Magnoliopsida</taxon>
        <taxon>Liliopsida</taxon>
        <taxon>Poales</taxon>
        <taxon>Poaceae</taxon>
        <taxon>BOP clade</taxon>
        <taxon>Oryzoideae</taxon>
        <taxon>Oryzeae</taxon>
        <taxon>Oryzinae</taxon>
        <taxon>Oryza</taxon>
        <taxon>Oryza sativa</taxon>
    </lineage>
</organism>
<evidence type="ECO:0000313" key="1">
    <source>
        <dbReference type="EMBL" id="BAS87981.1"/>
    </source>
</evidence>
<accession>A0A0P0W765</accession>
<reference evidence="1 2" key="3">
    <citation type="journal article" date="2013" name="Rice">
        <title>Improvement of the Oryza sativa Nipponbare reference genome using next generation sequence and optical map data.</title>
        <authorList>
            <person name="Kawahara Y."/>
            <person name="de la Bastide M."/>
            <person name="Hamilton J.P."/>
            <person name="Kanamori H."/>
            <person name="McCombie W.R."/>
            <person name="Ouyang S."/>
            <person name="Schwartz D.C."/>
            <person name="Tanaka T."/>
            <person name="Wu J."/>
            <person name="Zhou S."/>
            <person name="Childs K.L."/>
            <person name="Davidson R.M."/>
            <person name="Lin H."/>
            <person name="Quesada-Ocampo L."/>
            <person name="Vaillancourt B."/>
            <person name="Sakai H."/>
            <person name="Lee S.S."/>
            <person name="Kim J."/>
            <person name="Numa H."/>
            <person name="Itoh T."/>
            <person name="Buell C.R."/>
            <person name="Matsumoto T."/>
        </authorList>
    </citation>
    <scope>NUCLEOTIDE SEQUENCE [LARGE SCALE GENOMIC DNA]</scope>
    <source>
        <strain evidence="2">cv. Nipponbare</strain>
    </source>
</reference>
<dbReference type="AlphaFoldDB" id="A0A0P0W765"/>
<dbReference type="STRING" id="39947.A0A0P0W765"/>
<reference evidence="1 2" key="2">
    <citation type="journal article" date="2013" name="Plant Cell Physiol.">
        <title>Rice Annotation Project Database (RAP-DB): an integrative and interactive database for rice genomics.</title>
        <authorList>
            <person name="Sakai H."/>
            <person name="Lee S.S."/>
            <person name="Tanaka T."/>
            <person name="Numa H."/>
            <person name="Kim J."/>
            <person name="Kawahara Y."/>
            <person name="Wakimoto H."/>
            <person name="Yang C.C."/>
            <person name="Iwamoto M."/>
            <person name="Abe T."/>
            <person name="Yamada Y."/>
            <person name="Muto A."/>
            <person name="Inokuchi H."/>
            <person name="Ikemura T."/>
            <person name="Matsumoto T."/>
            <person name="Sasaki T."/>
            <person name="Itoh T."/>
        </authorList>
    </citation>
    <scope>NUCLEOTIDE SEQUENCE [LARGE SCALE GENOMIC DNA]</scope>
    <source>
        <strain evidence="2">cv. Nipponbare</strain>
    </source>
</reference>
<gene>
    <name evidence="1" type="ordered locus">Os04g0183301</name>
    <name evidence="1" type="ORF">OSNPB_040183301</name>
</gene>
<evidence type="ECO:0000313" key="2">
    <source>
        <dbReference type="Proteomes" id="UP000059680"/>
    </source>
</evidence>
<dbReference type="PaxDb" id="39947-A0A0P0W765"/>
<protein>
    <submittedName>
        <fullName evidence="1">Os04g0183301 protein</fullName>
    </submittedName>
</protein>
<dbReference type="Proteomes" id="UP000059680">
    <property type="component" value="Chromosome 4"/>
</dbReference>
<reference evidence="2" key="1">
    <citation type="journal article" date="2005" name="Nature">
        <title>The map-based sequence of the rice genome.</title>
        <authorList>
            <consortium name="International rice genome sequencing project (IRGSP)"/>
            <person name="Matsumoto T."/>
            <person name="Wu J."/>
            <person name="Kanamori H."/>
            <person name="Katayose Y."/>
            <person name="Fujisawa M."/>
            <person name="Namiki N."/>
            <person name="Mizuno H."/>
            <person name="Yamamoto K."/>
            <person name="Antonio B.A."/>
            <person name="Baba T."/>
            <person name="Sakata K."/>
            <person name="Nagamura Y."/>
            <person name="Aoki H."/>
            <person name="Arikawa K."/>
            <person name="Arita K."/>
            <person name="Bito T."/>
            <person name="Chiden Y."/>
            <person name="Fujitsuka N."/>
            <person name="Fukunaka R."/>
            <person name="Hamada M."/>
            <person name="Harada C."/>
            <person name="Hayashi A."/>
            <person name="Hijishita S."/>
            <person name="Honda M."/>
            <person name="Hosokawa S."/>
            <person name="Ichikawa Y."/>
            <person name="Idonuma A."/>
            <person name="Iijima M."/>
            <person name="Ikeda M."/>
            <person name="Ikeno M."/>
            <person name="Ito K."/>
            <person name="Ito S."/>
            <person name="Ito T."/>
            <person name="Ito Y."/>
            <person name="Ito Y."/>
            <person name="Iwabuchi A."/>
            <person name="Kamiya K."/>
            <person name="Karasawa W."/>
            <person name="Kurita K."/>
            <person name="Katagiri S."/>
            <person name="Kikuta A."/>
            <person name="Kobayashi H."/>
            <person name="Kobayashi N."/>
            <person name="Machita K."/>
            <person name="Maehara T."/>
            <person name="Masukawa M."/>
            <person name="Mizubayashi T."/>
            <person name="Mukai Y."/>
            <person name="Nagasaki H."/>
            <person name="Nagata Y."/>
            <person name="Naito S."/>
            <person name="Nakashima M."/>
            <person name="Nakama Y."/>
            <person name="Nakamichi Y."/>
            <person name="Nakamura M."/>
            <person name="Meguro A."/>
            <person name="Negishi M."/>
            <person name="Ohta I."/>
            <person name="Ohta T."/>
            <person name="Okamoto M."/>
            <person name="Ono N."/>
            <person name="Saji S."/>
            <person name="Sakaguchi M."/>
            <person name="Sakai K."/>
            <person name="Shibata M."/>
            <person name="Shimokawa T."/>
            <person name="Song J."/>
            <person name="Takazaki Y."/>
            <person name="Terasawa K."/>
            <person name="Tsugane M."/>
            <person name="Tsuji K."/>
            <person name="Ueda S."/>
            <person name="Waki K."/>
            <person name="Yamagata H."/>
            <person name="Yamamoto M."/>
            <person name="Yamamoto S."/>
            <person name="Yamane H."/>
            <person name="Yoshiki S."/>
            <person name="Yoshihara R."/>
            <person name="Yukawa K."/>
            <person name="Zhong H."/>
            <person name="Yano M."/>
            <person name="Yuan Q."/>
            <person name="Ouyang S."/>
            <person name="Liu J."/>
            <person name="Jones K.M."/>
            <person name="Gansberger K."/>
            <person name="Moffat K."/>
            <person name="Hill J."/>
            <person name="Bera J."/>
            <person name="Fadrosh D."/>
            <person name="Jin S."/>
            <person name="Johri S."/>
            <person name="Kim M."/>
            <person name="Overton L."/>
            <person name="Reardon M."/>
            <person name="Tsitrin T."/>
            <person name="Vuong H."/>
            <person name="Weaver B."/>
            <person name="Ciecko A."/>
            <person name="Tallon L."/>
            <person name="Jackson J."/>
            <person name="Pai G."/>
            <person name="Aken S.V."/>
            <person name="Utterback T."/>
            <person name="Reidmuller S."/>
            <person name="Feldblyum T."/>
            <person name="Hsiao J."/>
            <person name="Zismann V."/>
            <person name="Iobst S."/>
            <person name="de Vazeille A.R."/>
            <person name="Buell C.R."/>
            <person name="Ying K."/>
            <person name="Li Y."/>
            <person name="Lu T."/>
            <person name="Huang Y."/>
            <person name="Zhao Q."/>
            <person name="Feng Q."/>
            <person name="Zhang L."/>
            <person name="Zhu J."/>
            <person name="Weng Q."/>
            <person name="Mu J."/>
            <person name="Lu Y."/>
            <person name="Fan D."/>
            <person name="Liu Y."/>
            <person name="Guan J."/>
            <person name="Zhang Y."/>
            <person name="Yu S."/>
            <person name="Liu X."/>
            <person name="Zhang Y."/>
            <person name="Hong G."/>
            <person name="Han B."/>
            <person name="Choisne N."/>
            <person name="Demange N."/>
            <person name="Orjeda G."/>
            <person name="Samain S."/>
            <person name="Cattolico L."/>
            <person name="Pelletier E."/>
            <person name="Couloux A."/>
            <person name="Segurens B."/>
            <person name="Wincker P."/>
            <person name="D'Hont A."/>
            <person name="Scarpelli C."/>
            <person name="Weissenbach J."/>
            <person name="Salanoubat M."/>
            <person name="Quetier F."/>
            <person name="Yu Y."/>
            <person name="Kim H.R."/>
            <person name="Rambo T."/>
            <person name="Currie J."/>
            <person name="Collura K."/>
            <person name="Luo M."/>
            <person name="Yang T."/>
            <person name="Ammiraju J.S.S."/>
            <person name="Engler F."/>
            <person name="Soderlund C."/>
            <person name="Wing R.A."/>
            <person name="Palmer L.E."/>
            <person name="de la Bastide M."/>
            <person name="Spiegel L."/>
            <person name="Nascimento L."/>
            <person name="Zutavern T."/>
            <person name="O'Shaughnessy A."/>
            <person name="Dike S."/>
            <person name="Dedhia N."/>
            <person name="Preston R."/>
            <person name="Balija V."/>
            <person name="McCombie W.R."/>
            <person name="Chow T."/>
            <person name="Chen H."/>
            <person name="Chung M."/>
            <person name="Chen C."/>
            <person name="Shaw J."/>
            <person name="Wu H."/>
            <person name="Hsiao K."/>
            <person name="Chao Y."/>
            <person name="Chu M."/>
            <person name="Cheng C."/>
            <person name="Hour A."/>
            <person name="Lee P."/>
            <person name="Lin S."/>
            <person name="Lin Y."/>
            <person name="Liou J."/>
            <person name="Liu S."/>
            <person name="Hsing Y."/>
            <person name="Raghuvanshi S."/>
            <person name="Mohanty A."/>
            <person name="Bharti A.K."/>
            <person name="Gaur A."/>
            <person name="Gupta V."/>
            <person name="Kumar D."/>
            <person name="Ravi V."/>
            <person name="Vij S."/>
            <person name="Kapur A."/>
            <person name="Khurana P."/>
            <person name="Khurana P."/>
            <person name="Khurana J.P."/>
            <person name="Tyagi A.K."/>
            <person name="Gaikwad K."/>
            <person name="Singh A."/>
            <person name="Dalal V."/>
            <person name="Srivastava S."/>
            <person name="Dixit A."/>
            <person name="Pal A.K."/>
            <person name="Ghazi I.A."/>
            <person name="Yadav M."/>
            <person name="Pandit A."/>
            <person name="Bhargava A."/>
            <person name="Sureshbabu K."/>
            <person name="Batra K."/>
            <person name="Sharma T.R."/>
            <person name="Mohapatra T."/>
            <person name="Singh N.K."/>
            <person name="Messing J."/>
            <person name="Nelson A.B."/>
            <person name="Fuks G."/>
            <person name="Kavchok S."/>
            <person name="Keizer G."/>
            <person name="Linton E."/>
            <person name="Llaca V."/>
            <person name="Song R."/>
            <person name="Tanyolac B."/>
            <person name="Young S."/>
            <person name="Ho-Il K."/>
            <person name="Hahn J.H."/>
            <person name="Sangsakoo G."/>
            <person name="Vanavichit A."/>
            <person name="de Mattos Luiz.A.T."/>
            <person name="Zimmer P.D."/>
            <person name="Malone G."/>
            <person name="Dellagostin O."/>
            <person name="de Oliveira A.C."/>
            <person name="Bevan M."/>
            <person name="Bancroft I."/>
            <person name="Minx P."/>
            <person name="Cordum H."/>
            <person name="Wilson R."/>
            <person name="Cheng Z."/>
            <person name="Jin W."/>
            <person name="Jiang J."/>
            <person name="Leong S.A."/>
            <person name="Iwama H."/>
            <person name="Gojobori T."/>
            <person name="Itoh T."/>
            <person name="Niimura Y."/>
            <person name="Fujii Y."/>
            <person name="Habara T."/>
            <person name="Sakai H."/>
            <person name="Sato Y."/>
            <person name="Wilson G."/>
            <person name="Kumar K."/>
            <person name="McCouch S."/>
            <person name="Juretic N."/>
            <person name="Hoen D."/>
            <person name="Wright S."/>
            <person name="Bruskiewich R."/>
            <person name="Bureau T."/>
            <person name="Miyao A."/>
            <person name="Hirochika H."/>
            <person name="Nishikawa T."/>
            <person name="Kadowaki K."/>
            <person name="Sugiura M."/>
            <person name="Burr B."/>
            <person name="Sasaki T."/>
        </authorList>
    </citation>
    <scope>NUCLEOTIDE SEQUENCE [LARGE SCALE GENOMIC DNA]</scope>
    <source>
        <strain evidence="2">cv. Nipponbare</strain>
    </source>
</reference>
<proteinExistence type="predicted"/>
<dbReference type="InParanoid" id="A0A0P0W765"/>
<name>A0A0P0W765_ORYSJ</name>
<dbReference type="EMBL" id="AP014960">
    <property type="protein sequence ID" value="BAS87981.1"/>
    <property type="molecule type" value="Genomic_DNA"/>
</dbReference>
<keyword evidence="2" id="KW-1185">Reference proteome</keyword>